<sequence length="281" mass="30407">MPSFLPALLSLVWLTGVSSFRSLPSVSVPVLRRPAFSQHPHASPLFSSRTSPSPRRRLPPLSVLSAQGVTDAGVATREEQEIGVSAPNTSASVEVPQSSNSTALTTAQEPAPELQGSILQRFRKGLRFNKKSLVALGTNFLFTYGFVSNAFYCTSVIAAWTIFSLRYGVTPLAEGKWPYFLAIYGSLWFVGNFMRPIRIAVAAAIAPSFNKLIDFAEHVLHLPRSAAFTAVIIFLNIFCTILYLMGGIALSGLLTGVPVLPDGVTLGAFLAEYFSRRPLPS</sequence>
<evidence type="ECO:0000256" key="3">
    <source>
        <dbReference type="SAM" id="SignalP"/>
    </source>
</evidence>
<name>A0A0G4F500_9ALVE</name>
<dbReference type="EMBL" id="CDMZ01000114">
    <property type="protein sequence ID" value="CEM07017.1"/>
    <property type="molecule type" value="Genomic_DNA"/>
</dbReference>
<reference evidence="4" key="1">
    <citation type="submission" date="2014-11" db="EMBL/GenBank/DDBJ databases">
        <authorList>
            <person name="Otto D Thomas"/>
            <person name="Naeem Raeece"/>
        </authorList>
    </citation>
    <scope>NUCLEOTIDE SEQUENCE</scope>
</reference>
<keyword evidence="3" id="KW-0732">Signal</keyword>
<keyword evidence="2" id="KW-0472">Membrane</keyword>
<evidence type="ECO:0000313" key="4">
    <source>
        <dbReference type="EMBL" id="CEM07017.1"/>
    </source>
</evidence>
<gene>
    <name evidence="4" type="ORF">Cvel_15106</name>
</gene>
<feature type="compositionally biased region" description="Low complexity" evidence="1">
    <location>
        <begin position="43"/>
        <end position="60"/>
    </location>
</feature>
<feature type="transmembrane region" description="Helical" evidence="2">
    <location>
        <begin position="177"/>
        <end position="206"/>
    </location>
</feature>
<feature type="signal peptide" evidence="3">
    <location>
        <begin position="1"/>
        <end position="19"/>
    </location>
</feature>
<accession>A0A0G4F500</accession>
<dbReference type="VEuPathDB" id="CryptoDB:Cvel_15106"/>
<evidence type="ECO:0008006" key="5">
    <source>
        <dbReference type="Google" id="ProtNLM"/>
    </source>
</evidence>
<feature type="transmembrane region" description="Helical" evidence="2">
    <location>
        <begin position="226"/>
        <end position="245"/>
    </location>
</feature>
<proteinExistence type="predicted"/>
<dbReference type="PANTHER" id="PTHR34370">
    <property type="entry name" value="OS04G0600100 PROTEIN"/>
    <property type="match status" value="1"/>
</dbReference>
<keyword evidence="2" id="KW-0812">Transmembrane</keyword>
<feature type="region of interest" description="Disordered" evidence="1">
    <location>
        <begin position="39"/>
        <end position="60"/>
    </location>
</feature>
<dbReference type="PANTHER" id="PTHR34370:SF1">
    <property type="entry name" value="OS04G0600100 PROTEIN"/>
    <property type="match status" value="1"/>
</dbReference>
<dbReference type="AlphaFoldDB" id="A0A0G4F500"/>
<feature type="transmembrane region" description="Helical" evidence="2">
    <location>
        <begin position="141"/>
        <end position="165"/>
    </location>
</feature>
<feature type="chain" id="PRO_5005188611" description="Transmembrane protein" evidence="3">
    <location>
        <begin position="20"/>
        <end position="281"/>
    </location>
</feature>
<protein>
    <recommendedName>
        <fullName evidence="5">Transmembrane protein</fullName>
    </recommendedName>
</protein>
<evidence type="ECO:0000256" key="2">
    <source>
        <dbReference type="SAM" id="Phobius"/>
    </source>
</evidence>
<keyword evidence="2" id="KW-1133">Transmembrane helix</keyword>
<organism evidence="4">
    <name type="scientific">Chromera velia CCMP2878</name>
    <dbReference type="NCBI Taxonomy" id="1169474"/>
    <lineage>
        <taxon>Eukaryota</taxon>
        <taxon>Sar</taxon>
        <taxon>Alveolata</taxon>
        <taxon>Colpodellida</taxon>
        <taxon>Chromeraceae</taxon>
        <taxon>Chromera</taxon>
    </lineage>
</organism>
<evidence type="ECO:0000256" key="1">
    <source>
        <dbReference type="SAM" id="MobiDB-lite"/>
    </source>
</evidence>